<sequence>MKISIKNPAPLGENLTKWGDYHFGLLLKRRLEQLGVDVVQHFYPEWDIEDGEDAVLVLRGKRRYKPDRKCFNLLWNISHPATLSPAECEDYDLVYVASERHRSMLCSKTSTPLRTLRQCTEPEVFKHPDLAITEDDRNRRSIVFVANSRFVRRDMIRWISDMGIKPVIIGRHWNKLGYGNLVQQDFIENSKIPELYMRSRLSLNDHWGDMRHFGIINNRIFDCLACGTPVLSDHFPELENVCGSSLLYAYDETSLLRSLEYFSFFYKDLLEQTRLTWEKISHDYTFEARARTIISDIENAGSLRDEKTTSSYASDMTCDGKVIDDTRAAIYKAKSSLKNRPLRVLHLNPTAEIGYILSGDADLDYTSAGQGNGPWHVNLESNIAALPEKSYDIVLSECHQENSAQMHCVVHDLSTNVTARSLKPSGFSFLI</sequence>
<dbReference type="AlphaFoldDB" id="A0A506UBZ3"/>
<keyword evidence="3" id="KW-1185">Reference proteome</keyword>
<protein>
    <submittedName>
        <fullName evidence="2">Glycosyltransferase family 1 protein</fullName>
    </submittedName>
</protein>
<comment type="caution">
    <text evidence="2">The sequence shown here is derived from an EMBL/GenBank/DDBJ whole genome shotgun (WGS) entry which is preliminary data.</text>
</comment>
<dbReference type="RefSeq" id="WP_141165780.1">
    <property type="nucleotide sequence ID" value="NZ_VHLH01000005.1"/>
</dbReference>
<organism evidence="2 3">
    <name type="scientific">Pararhizobium mangrovi</name>
    <dbReference type="NCBI Taxonomy" id="2590452"/>
    <lineage>
        <taxon>Bacteria</taxon>
        <taxon>Pseudomonadati</taxon>
        <taxon>Pseudomonadota</taxon>
        <taxon>Alphaproteobacteria</taxon>
        <taxon>Hyphomicrobiales</taxon>
        <taxon>Rhizobiaceae</taxon>
        <taxon>Rhizobium/Agrobacterium group</taxon>
        <taxon>Pararhizobium</taxon>
    </lineage>
</organism>
<keyword evidence="2" id="KW-0808">Transferase</keyword>
<dbReference type="GO" id="GO:0016740">
    <property type="term" value="F:transferase activity"/>
    <property type="evidence" value="ECO:0007669"/>
    <property type="project" value="UniProtKB-KW"/>
</dbReference>
<feature type="domain" description="Spore protein YkvP/CgeB glycosyl transferase-like" evidence="1">
    <location>
        <begin position="152"/>
        <end position="294"/>
    </location>
</feature>
<dbReference type="InterPro" id="IPR055259">
    <property type="entry name" value="YkvP/CgeB_Glyco_trans-like"/>
</dbReference>
<dbReference type="OrthoDB" id="9774625at2"/>
<evidence type="ECO:0000313" key="2">
    <source>
        <dbReference type="EMBL" id="TPW30641.1"/>
    </source>
</evidence>
<gene>
    <name evidence="2" type="ORF">FJU11_04225</name>
</gene>
<reference evidence="2 3" key="1">
    <citation type="submission" date="2019-06" db="EMBL/GenBank/DDBJ databases">
        <authorList>
            <person name="Li M."/>
        </authorList>
    </citation>
    <scope>NUCLEOTIDE SEQUENCE [LARGE SCALE GENOMIC DNA]</scope>
    <source>
        <strain evidence="2 3">BGMRC6574</strain>
    </source>
</reference>
<name>A0A506UBZ3_9HYPH</name>
<dbReference type="Proteomes" id="UP000320314">
    <property type="component" value="Unassembled WGS sequence"/>
</dbReference>
<dbReference type="EMBL" id="VHLH01000005">
    <property type="protein sequence ID" value="TPW30641.1"/>
    <property type="molecule type" value="Genomic_DNA"/>
</dbReference>
<dbReference type="Pfam" id="PF13524">
    <property type="entry name" value="Glyco_trans_1_2"/>
    <property type="match status" value="1"/>
</dbReference>
<accession>A0A506UBZ3</accession>
<proteinExistence type="predicted"/>
<evidence type="ECO:0000259" key="1">
    <source>
        <dbReference type="Pfam" id="PF13524"/>
    </source>
</evidence>
<evidence type="ECO:0000313" key="3">
    <source>
        <dbReference type="Proteomes" id="UP000320314"/>
    </source>
</evidence>